<comment type="caution">
    <text evidence="2">The sequence shown here is derived from an EMBL/GenBank/DDBJ whole genome shotgun (WGS) entry which is preliminary data.</text>
</comment>
<name>A0ABX2QI59_9HYPH</name>
<sequence length="216" mass="23119">MMLRLPIDHVVLPVADLAAAGAAFEAAGFLVTPVTRHSAAMGTANRCIMLDGSYIELIGIVVETPANLPWRRRIAAGHGIGGLAFSTGDIAEASRHLQEKGVRTEAPRHFSRMTDDGELSFTVIRIDPGETPGRQCLVCQHHTRERLWRDELLLHPNGARSLDAVALPGAAVLARFADESGVAVQAGDDALVLRGTRPARHDLRAICGAQIEVICA</sequence>
<dbReference type="EMBL" id="JABXYK010000013">
    <property type="protein sequence ID" value="NVP57471.1"/>
    <property type="molecule type" value="Genomic_DNA"/>
</dbReference>
<feature type="domain" description="VOC" evidence="1">
    <location>
        <begin position="6"/>
        <end position="138"/>
    </location>
</feature>
<gene>
    <name evidence="2" type="ORF">HV823_19600</name>
</gene>
<dbReference type="InterPro" id="IPR037523">
    <property type="entry name" value="VOC_core"/>
</dbReference>
<dbReference type="PANTHER" id="PTHR40265">
    <property type="entry name" value="BLL2707 PROTEIN"/>
    <property type="match status" value="1"/>
</dbReference>
<evidence type="ECO:0000259" key="1">
    <source>
        <dbReference type="PROSITE" id="PS51819"/>
    </source>
</evidence>
<dbReference type="PANTHER" id="PTHR40265:SF1">
    <property type="entry name" value="GLYOXALASE-LIKE DOMAIN-CONTAINING PROTEIN"/>
    <property type="match status" value="1"/>
</dbReference>
<reference evidence="2 3" key="1">
    <citation type="submission" date="2020-06" db="EMBL/GenBank/DDBJ databases">
        <title>Rhizobium sp.nov. isolated from the tomato plant.</title>
        <authorList>
            <person name="Thin K.K."/>
            <person name="Zhang X."/>
            <person name="He S."/>
        </authorList>
    </citation>
    <scope>NUCLEOTIDE SEQUENCE [LARGE SCALE GENOMIC DNA]</scope>
    <source>
        <strain evidence="2 3">DBTS2</strain>
    </source>
</reference>
<dbReference type="InterPro" id="IPR029068">
    <property type="entry name" value="Glyas_Bleomycin-R_OHBP_Dase"/>
</dbReference>
<dbReference type="Pfam" id="PF13468">
    <property type="entry name" value="Glyoxalase_3"/>
    <property type="match status" value="1"/>
</dbReference>
<dbReference type="InterPro" id="IPR025870">
    <property type="entry name" value="Glyoxalase-like_dom"/>
</dbReference>
<evidence type="ECO:0000313" key="3">
    <source>
        <dbReference type="Proteomes" id="UP000659172"/>
    </source>
</evidence>
<dbReference type="Gene3D" id="3.10.180.10">
    <property type="entry name" value="2,3-Dihydroxybiphenyl 1,2-Dioxygenase, domain 1"/>
    <property type="match status" value="1"/>
</dbReference>
<keyword evidence="3" id="KW-1185">Reference proteome</keyword>
<dbReference type="Proteomes" id="UP000659172">
    <property type="component" value="Unassembled WGS sequence"/>
</dbReference>
<evidence type="ECO:0000313" key="2">
    <source>
        <dbReference type="EMBL" id="NVP57471.1"/>
    </source>
</evidence>
<dbReference type="PROSITE" id="PS51819">
    <property type="entry name" value="VOC"/>
    <property type="match status" value="1"/>
</dbReference>
<proteinExistence type="predicted"/>
<organism evidence="2 3">
    <name type="scientific">Mycoplana rhizolycopersici</name>
    <dbReference type="NCBI Taxonomy" id="2746702"/>
    <lineage>
        <taxon>Bacteria</taxon>
        <taxon>Pseudomonadati</taxon>
        <taxon>Pseudomonadota</taxon>
        <taxon>Alphaproteobacteria</taxon>
        <taxon>Hyphomicrobiales</taxon>
        <taxon>Rhizobiaceae</taxon>
        <taxon>Mycoplana</taxon>
    </lineage>
</organism>
<protein>
    <submittedName>
        <fullName evidence="2">VOC family protein</fullName>
    </submittedName>
</protein>
<accession>A0ABX2QI59</accession>
<dbReference type="SUPFAM" id="SSF54593">
    <property type="entry name" value="Glyoxalase/Bleomycin resistance protein/Dihydroxybiphenyl dioxygenase"/>
    <property type="match status" value="1"/>
</dbReference>